<dbReference type="Pfam" id="PF08022">
    <property type="entry name" value="FAD_binding_8"/>
    <property type="match status" value="1"/>
</dbReference>
<evidence type="ECO:0000256" key="13">
    <source>
        <dbReference type="SAM" id="Phobius"/>
    </source>
</evidence>
<keyword evidence="8 13" id="KW-1133">Transmembrane helix</keyword>
<evidence type="ECO:0000256" key="2">
    <source>
        <dbReference type="ARBA" id="ARBA00012668"/>
    </source>
</evidence>
<evidence type="ECO:0000256" key="9">
    <source>
        <dbReference type="ARBA" id="ARBA00023065"/>
    </source>
</evidence>
<dbReference type="RefSeq" id="XP_064768511.1">
    <property type="nucleotide sequence ID" value="XM_064909772.1"/>
</dbReference>
<keyword evidence="4" id="KW-1003">Cell membrane</keyword>
<keyword evidence="9" id="KW-0406">Ion transport</keyword>
<dbReference type="InterPro" id="IPR013112">
    <property type="entry name" value="FAD-bd_8"/>
</dbReference>
<comment type="catalytic activity">
    <reaction evidence="12">
        <text>2 a Fe(II)-siderophore + NADP(+) + H(+) = 2 a Fe(III)-siderophore + NADPH</text>
        <dbReference type="Rhea" id="RHEA:28795"/>
        <dbReference type="Rhea" id="RHEA-COMP:11342"/>
        <dbReference type="Rhea" id="RHEA-COMP:11344"/>
        <dbReference type="ChEBI" id="CHEBI:15378"/>
        <dbReference type="ChEBI" id="CHEBI:29033"/>
        <dbReference type="ChEBI" id="CHEBI:29034"/>
        <dbReference type="ChEBI" id="CHEBI:57783"/>
        <dbReference type="ChEBI" id="CHEBI:58349"/>
        <dbReference type="EC" id="1.16.1.9"/>
    </reaction>
</comment>
<feature type="transmembrane region" description="Helical" evidence="13">
    <location>
        <begin position="196"/>
        <end position="218"/>
    </location>
</feature>
<sequence length="504" mass="56243">MGFFIDKIPTALSPNRDGPFIKDGTGFSRMFAPSYNLVVLFIFLCLTGYHFYSLHFGKVHGEKQPLLGATAKPLSKATIYYRRVRSLLLYQPAGRYAESYGTMLAIAFYLGLNLFYLFFHNSTRHVTIFGDRLGFIAVTNMPLLFLLGAKTGLLVQWTGWSHEGYNILHRHVGRVVCSAAVLHVVFYSLACPISVMVHVTTIFVALLATISFVIILISSVAPLRAKTYELFLYLHVYLVVAILPLLYFHFERVRPYVIASAVVFVWDRINRFKNAHHVIAHTTILSGNTVKLSLDVNSTSHEIHWKAGQYVYVSISNLARQQAHPFTIASPPNPNTLDLIIRARKGFSKSLFLSEVSEHKVTFHGPYGTPPSFEGADKVILLAGGAGISYAYPEAIELASSTGHYAAANPEVDFLWVVPSRDFATWVDLKEDYNVDFKIWVTAEQGRPDIKKYVKDSIIAAGPGARVCIGVCGPAPLVRDSRNASSEMLWEGNNVAFYSENFGW</sequence>
<dbReference type="InterPro" id="IPR039261">
    <property type="entry name" value="FNR_nucleotide-bd"/>
</dbReference>
<dbReference type="EMBL" id="JBBJBU010000005">
    <property type="protein sequence ID" value="KAK7205478.1"/>
    <property type="molecule type" value="Genomic_DNA"/>
</dbReference>
<feature type="transmembrane region" description="Helical" evidence="13">
    <location>
        <begin position="230"/>
        <end position="250"/>
    </location>
</feature>
<evidence type="ECO:0000256" key="6">
    <source>
        <dbReference type="ARBA" id="ARBA00022692"/>
    </source>
</evidence>
<keyword evidence="6 13" id="KW-0812">Transmembrane</keyword>
<evidence type="ECO:0000256" key="3">
    <source>
        <dbReference type="ARBA" id="ARBA00022448"/>
    </source>
</evidence>
<keyword evidence="16" id="KW-1185">Reference proteome</keyword>
<evidence type="ECO:0000256" key="7">
    <source>
        <dbReference type="ARBA" id="ARBA00022827"/>
    </source>
</evidence>
<evidence type="ECO:0000256" key="11">
    <source>
        <dbReference type="ARBA" id="ARBA00023180"/>
    </source>
</evidence>
<evidence type="ECO:0000256" key="10">
    <source>
        <dbReference type="ARBA" id="ARBA00023136"/>
    </source>
</evidence>
<protein>
    <recommendedName>
        <fullName evidence="2">ferric-chelate reductase (NADPH)</fullName>
        <ecNumber evidence="2">1.16.1.9</ecNumber>
    </recommendedName>
</protein>
<dbReference type="SFLD" id="SFLDG01168">
    <property type="entry name" value="Ferric_reductase_subgroup_(FRE"/>
    <property type="match status" value="1"/>
</dbReference>
<dbReference type="SUPFAM" id="SSF63380">
    <property type="entry name" value="Riboflavin synthase domain-like"/>
    <property type="match status" value="1"/>
</dbReference>
<keyword evidence="10 13" id="KW-0472">Membrane</keyword>
<evidence type="ECO:0000256" key="12">
    <source>
        <dbReference type="ARBA" id="ARBA00048483"/>
    </source>
</evidence>
<feature type="transmembrane region" description="Helical" evidence="13">
    <location>
        <begin position="100"/>
        <end position="119"/>
    </location>
</feature>
<dbReference type="InterPro" id="IPR017927">
    <property type="entry name" value="FAD-bd_FR_type"/>
</dbReference>
<comment type="caution">
    <text evidence="15">The sequence shown here is derived from an EMBL/GenBank/DDBJ whole genome shotgun (WGS) entry which is preliminary data.</text>
</comment>
<evidence type="ECO:0000256" key="8">
    <source>
        <dbReference type="ARBA" id="ARBA00022989"/>
    </source>
</evidence>
<dbReference type="CDD" id="cd06186">
    <property type="entry name" value="NOX_Duox_like_FAD_NADP"/>
    <property type="match status" value="1"/>
</dbReference>
<organism evidence="15 16">
    <name type="scientific">Myxozyma melibiosi</name>
    <dbReference type="NCBI Taxonomy" id="54550"/>
    <lineage>
        <taxon>Eukaryota</taxon>
        <taxon>Fungi</taxon>
        <taxon>Dikarya</taxon>
        <taxon>Ascomycota</taxon>
        <taxon>Saccharomycotina</taxon>
        <taxon>Lipomycetes</taxon>
        <taxon>Lipomycetales</taxon>
        <taxon>Lipomycetaceae</taxon>
        <taxon>Myxozyma</taxon>
    </lineage>
</organism>
<dbReference type="PANTHER" id="PTHR32361:SF9">
    <property type="entry name" value="FERRIC REDUCTASE TRANSMEMBRANE COMPONENT 3-RELATED"/>
    <property type="match status" value="1"/>
</dbReference>
<evidence type="ECO:0000313" key="16">
    <source>
        <dbReference type="Proteomes" id="UP001498771"/>
    </source>
</evidence>
<dbReference type="GeneID" id="90035284"/>
<evidence type="ECO:0000259" key="14">
    <source>
        <dbReference type="PROSITE" id="PS51384"/>
    </source>
</evidence>
<proteinExistence type="predicted"/>
<evidence type="ECO:0000256" key="5">
    <source>
        <dbReference type="ARBA" id="ARBA00022630"/>
    </source>
</evidence>
<accession>A0ABR1F6K5</accession>
<comment type="subcellular location">
    <subcellularLocation>
        <location evidence="1">Cell membrane</location>
        <topology evidence="1">Multi-pass membrane protein</topology>
    </subcellularLocation>
</comment>
<dbReference type="InterPro" id="IPR013130">
    <property type="entry name" value="Fe3_Rdtase_TM_dom"/>
</dbReference>
<dbReference type="InterPro" id="IPR051410">
    <property type="entry name" value="Ferric/Cupric_Reductase"/>
</dbReference>
<evidence type="ECO:0000313" key="15">
    <source>
        <dbReference type="EMBL" id="KAK7205478.1"/>
    </source>
</evidence>
<dbReference type="InterPro" id="IPR017938">
    <property type="entry name" value="Riboflavin_synthase-like_b-brl"/>
</dbReference>
<evidence type="ECO:0000256" key="1">
    <source>
        <dbReference type="ARBA" id="ARBA00004651"/>
    </source>
</evidence>
<feature type="transmembrane region" description="Helical" evidence="13">
    <location>
        <begin position="172"/>
        <end position="190"/>
    </location>
</feature>
<dbReference type="Gene3D" id="3.40.50.80">
    <property type="entry name" value="Nucleotide-binding domain of ferredoxin-NADP reductase (FNR) module"/>
    <property type="match status" value="2"/>
</dbReference>
<keyword evidence="3" id="KW-0813">Transport</keyword>
<dbReference type="Proteomes" id="UP001498771">
    <property type="component" value="Unassembled WGS sequence"/>
</dbReference>
<name>A0ABR1F6K5_9ASCO</name>
<dbReference type="PROSITE" id="PS51384">
    <property type="entry name" value="FAD_FR"/>
    <property type="match status" value="1"/>
</dbReference>
<dbReference type="SFLD" id="SFLDS00052">
    <property type="entry name" value="Ferric_Reductase_Domain"/>
    <property type="match status" value="1"/>
</dbReference>
<reference evidence="15 16" key="1">
    <citation type="submission" date="2024-03" db="EMBL/GenBank/DDBJ databases">
        <title>Genome-scale model development and genomic sequencing of the oleaginous clade Lipomyces.</title>
        <authorList>
            <consortium name="Lawrence Berkeley National Laboratory"/>
            <person name="Czajka J.J."/>
            <person name="Han Y."/>
            <person name="Kim J."/>
            <person name="Mondo S.J."/>
            <person name="Hofstad B.A."/>
            <person name="Robles A."/>
            <person name="Haridas S."/>
            <person name="Riley R."/>
            <person name="LaButti K."/>
            <person name="Pangilinan J."/>
            <person name="Andreopoulos W."/>
            <person name="Lipzen A."/>
            <person name="Yan J."/>
            <person name="Wang M."/>
            <person name="Ng V."/>
            <person name="Grigoriev I.V."/>
            <person name="Spatafora J.W."/>
            <person name="Magnuson J.K."/>
            <person name="Baker S.E."/>
            <person name="Pomraning K.R."/>
        </authorList>
    </citation>
    <scope>NUCLEOTIDE SEQUENCE [LARGE SCALE GENOMIC DNA]</scope>
    <source>
        <strain evidence="15 16">Phaff 52-87</strain>
    </source>
</reference>
<dbReference type="Pfam" id="PF01794">
    <property type="entry name" value="Ferric_reduct"/>
    <property type="match status" value="1"/>
</dbReference>
<feature type="transmembrane region" description="Helical" evidence="13">
    <location>
        <begin position="35"/>
        <end position="54"/>
    </location>
</feature>
<feature type="domain" description="FAD-binding FR-type" evidence="14">
    <location>
        <begin position="271"/>
        <end position="373"/>
    </location>
</feature>
<evidence type="ECO:0000256" key="4">
    <source>
        <dbReference type="ARBA" id="ARBA00022475"/>
    </source>
</evidence>
<gene>
    <name evidence="15" type="ORF">BZA70DRAFT_159597</name>
</gene>
<dbReference type="Gene3D" id="2.40.30.10">
    <property type="entry name" value="Translation factors"/>
    <property type="match status" value="1"/>
</dbReference>
<keyword evidence="7" id="KW-0274">FAD</keyword>
<dbReference type="SUPFAM" id="SSF52343">
    <property type="entry name" value="Ferredoxin reductase-like, C-terminal NADP-linked domain"/>
    <property type="match status" value="1"/>
</dbReference>
<keyword evidence="11" id="KW-0325">Glycoprotein</keyword>
<dbReference type="PANTHER" id="PTHR32361">
    <property type="entry name" value="FERRIC/CUPRIC REDUCTASE TRANSMEMBRANE COMPONENT"/>
    <property type="match status" value="1"/>
</dbReference>
<feature type="transmembrane region" description="Helical" evidence="13">
    <location>
        <begin position="139"/>
        <end position="160"/>
    </location>
</feature>
<dbReference type="EC" id="1.16.1.9" evidence="2"/>
<keyword evidence="5" id="KW-0285">Flavoprotein</keyword>